<name>A0ABT9C969_9BACL</name>
<dbReference type="Proteomes" id="UP001240171">
    <property type="component" value="Unassembled WGS sequence"/>
</dbReference>
<comment type="caution">
    <text evidence="2">The sequence shown here is derived from an EMBL/GenBank/DDBJ whole genome shotgun (WGS) entry which is preliminary data.</text>
</comment>
<feature type="compositionally biased region" description="Basic and acidic residues" evidence="1">
    <location>
        <begin position="63"/>
        <end position="104"/>
    </location>
</feature>
<evidence type="ECO:0000313" key="2">
    <source>
        <dbReference type="EMBL" id="MDO7905805.1"/>
    </source>
</evidence>
<keyword evidence="3" id="KW-1185">Reference proteome</keyword>
<dbReference type="EMBL" id="JAUQTB010000002">
    <property type="protein sequence ID" value="MDO7905805.1"/>
    <property type="molecule type" value="Genomic_DNA"/>
</dbReference>
<sequence>MSLKNIELQIAIPRVSEVGRHQNDYMQRPSHEQALLGQQTHKESLAQRQRSAEVDSSSSATIRDGDGEQHRHDPETHAARHEEEAAAAHPAEHPYKGHHIDLTL</sequence>
<feature type="region of interest" description="Disordered" evidence="1">
    <location>
        <begin position="35"/>
        <end position="104"/>
    </location>
</feature>
<evidence type="ECO:0000256" key="1">
    <source>
        <dbReference type="SAM" id="MobiDB-lite"/>
    </source>
</evidence>
<evidence type="ECO:0000313" key="3">
    <source>
        <dbReference type="Proteomes" id="UP001240171"/>
    </source>
</evidence>
<dbReference type="RefSeq" id="WP_305023002.1">
    <property type="nucleotide sequence ID" value="NZ_JAUQTB010000002.1"/>
</dbReference>
<proteinExistence type="predicted"/>
<reference evidence="2 3" key="1">
    <citation type="submission" date="2023-07" db="EMBL/GenBank/DDBJ databases">
        <title>Paenibacillus sp. JX-17 nov. isolated from soil.</title>
        <authorList>
            <person name="Wan Y."/>
            <person name="Liu B."/>
        </authorList>
    </citation>
    <scope>NUCLEOTIDE SEQUENCE [LARGE SCALE GENOMIC DNA]</scope>
    <source>
        <strain evidence="2 3">JX-17</strain>
    </source>
</reference>
<accession>A0ABT9C969</accession>
<organism evidence="2 3">
    <name type="scientific">Paenibacillus lacisoli</name>
    <dbReference type="NCBI Taxonomy" id="3064525"/>
    <lineage>
        <taxon>Bacteria</taxon>
        <taxon>Bacillati</taxon>
        <taxon>Bacillota</taxon>
        <taxon>Bacilli</taxon>
        <taxon>Bacillales</taxon>
        <taxon>Paenibacillaceae</taxon>
        <taxon>Paenibacillus</taxon>
    </lineage>
</organism>
<feature type="compositionally biased region" description="Basic and acidic residues" evidence="1">
    <location>
        <begin position="40"/>
        <end position="53"/>
    </location>
</feature>
<gene>
    <name evidence="2" type="ORF">Q5741_05170</name>
</gene>
<protein>
    <submittedName>
        <fullName evidence="2">Uncharacterized protein</fullName>
    </submittedName>
</protein>